<dbReference type="InterPro" id="IPR013785">
    <property type="entry name" value="Aldolase_TIM"/>
</dbReference>
<keyword evidence="2" id="KW-0560">Oxidoreductase</keyword>
<name>A0A6A6WNK9_9PLEO</name>
<proteinExistence type="predicted"/>
<dbReference type="InterPro" id="IPR000262">
    <property type="entry name" value="FMN-dep_DH"/>
</dbReference>
<reference evidence="4" key="1">
    <citation type="journal article" date="2020" name="Stud. Mycol.">
        <title>101 Dothideomycetes genomes: a test case for predicting lifestyles and emergence of pathogens.</title>
        <authorList>
            <person name="Haridas S."/>
            <person name="Albert R."/>
            <person name="Binder M."/>
            <person name="Bloem J."/>
            <person name="Labutti K."/>
            <person name="Salamov A."/>
            <person name="Andreopoulos B."/>
            <person name="Baker S."/>
            <person name="Barry K."/>
            <person name="Bills G."/>
            <person name="Bluhm B."/>
            <person name="Cannon C."/>
            <person name="Castanera R."/>
            <person name="Culley D."/>
            <person name="Daum C."/>
            <person name="Ezra D."/>
            <person name="Gonzalez J."/>
            <person name="Henrissat B."/>
            <person name="Kuo A."/>
            <person name="Liang C."/>
            <person name="Lipzen A."/>
            <person name="Lutzoni F."/>
            <person name="Magnuson J."/>
            <person name="Mondo S."/>
            <person name="Nolan M."/>
            <person name="Ohm R."/>
            <person name="Pangilinan J."/>
            <person name="Park H.-J."/>
            <person name="Ramirez L."/>
            <person name="Alfaro M."/>
            <person name="Sun H."/>
            <person name="Tritt A."/>
            <person name="Yoshinaga Y."/>
            <person name="Zwiers L.-H."/>
            <person name="Turgeon B."/>
            <person name="Goodwin S."/>
            <person name="Spatafora J."/>
            <person name="Crous P."/>
            <person name="Grigoriev I."/>
        </authorList>
    </citation>
    <scope>NUCLEOTIDE SEQUENCE</scope>
    <source>
        <strain evidence="4">CBS 109.77</strain>
    </source>
</reference>
<evidence type="ECO:0000259" key="3">
    <source>
        <dbReference type="PROSITE" id="PS51349"/>
    </source>
</evidence>
<evidence type="ECO:0000313" key="5">
    <source>
        <dbReference type="Proteomes" id="UP000799757"/>
    </source>
</evidence>
<organism evidence="4 5">
    <name type="scientific">Melanomma pulvis-pyrius CBS 109.77</name>
    <dbReference type="NCBI Taxonomy" id="1314802"/>
    <lineage>
        <taxon>Eukaryota</taxon>
        <taxon>Fungi</taxon>
        <taxon>Dikarya</taxon>
        <taxon>Ascomycota</taxon>
        <taxon>Pezizomycotina</taxon>
        <taxon>Dothideomycetes</taxon>
        <taxon>Pleosporomycetidae</taxon>
        <taxon>Pleosporales</taxon>
        <taxon>Melanommataceae</taxon>
        <taxon>Melanomma</taxon>
    </lineage>
</organism>
<dbReference type="PANTHER" id="PTHR10578:SF149">
    <property type="entry name" value="2-HYDROXYACID OXIDASE 2"/>
    <property type="match status" value="1"/>
</dbReference>
<protein>
    <submittedName>
        <fullName evidence="4">FMN-dependent alpha-hydroxy acid dehydrogenase</fullName>
    </submittedName>
</protein>
<dbReference type="PROSITE" id="PS51349">
    <property type="entry name" value="FMN_HYDROXY_ACID_DH_2"/>
    <property type="match status" value="1"/>
</dbReference>
<dbReference type="Pfam" id="PF01070">
    <property type="entry name" value="FMN_dh"/>
    <property type="match status" value="1"/>
</dbReference>
<evidence type="ECO:0000313" key="4">
    <source>
        <dbReference type="EMBL" id="KAF2785427.1"/>
    </source>
</evidence>
<gene>
    <name evidence="4" type="ORF">K505DRAFT_262223</name>
</gene>
<dbReference type="EMBL" id="MU003218">
    <property type="protein sequence ID" value="KAF2785427.1"/>
    <property type="molecule type" value="Genomic_DNA"/>
</dbReference>
<evidence type="ECO:0000256" key="2">
    <source>
        <dbReference type="ARBA" id="ARBA00023002"/>
    </source>
</evidence>
<dbReference type="Gene3D" id="3.20.20.70">
    <property type="entry name" value="Aldolase class I"/>
    <property type="match status" value="1"/>
</dbReference>
<sequence>FKALALGADFVQLGRPILWGLAHGGEQGVRHVLKSLLAEFEITVGLAGCAKLADVNATYLAETRG</sequence>
<dbReference type="InterPro" id="IPR037396">
    <property type="entry name" value="FMN_HAD"/>
</dbReference>
<feature type="non-terminal residue" evidence="4">
    <location>
        <position position="1"/>
    </location>
</feature>
<dbReference type="AlphaFoldDB" id="A0A6A6WNK9"/>
<dbReference type="OrthoDB" id="25826at2759"/>
<accession>A0A6A6WNK9</accession>
<dbReference type="GO" id="GO:0016491">
    <property type="term" value="F:oxidoreductase activity"/>
    <property type="evidence" value="ECO:0007669"/>
    <property type="project" value="UniProtKB-KW"/>
</dbReference>
<dbReference type="SUPFAM" id="SSF51395">
    <property type="entry name" value="FMN-linked oxidoreductases"/>
    <property type="match status" value="1"/>
</dbReference>
<dbReference type="PANTHER" id="PTHR10578">
    <property type="entry name" value="S -2-HYDROXY-ACID OXIDASE-RELATED"/>
    <property type="match status" value="1"/>
</dbReference>
<dbReference type="Proteomes" id="UP000799757">
    <property type="component" value="Unassembled WGS sequence"/>
</dbReference>
<evidence type="ECO:0000256" key="1">
    <source>
        <dbReference type="ARBA" id="ARBA00001917"/>
    </source>
</evidence>
<keyword evidence="5" id="KW-1185">Reference proteome</keyword>
<feature type="domain" description="FMN hydroxy acid dehydrogenase" evidence="3">
    <location>
        <begin position="1"/>
        <end position="65"/>
    </location>
</feature>
<comment type="cofactor">
    <cofactor evidence="1">
        <name>FMN</name>
        <dbReference type="ChEBI" id="CHEBI:58210"/>
    </cofactor>
</comment>